<comment type="subcellular location">
    <subcellularLocation>
        <location evidence="1">Mitochondrion inner membrane</location>
    </subcellularLocation>
</comment>
<dbReference type="AlphaFoldDB" id="A0A7S3LET8"/>
<keyword evidence="3" id="KW-0999">Mitochondrion inner membrane</keyword>
<evidence type="ECO:0000259" key="8">
    <source>
        <dbReference type="SMART" id="SM00978"/>
    </source>
</evidence>
<evidence type="ECO:0000256" key="4">
    <source>
        <dbReference type="ARBA" id="ARBA00022946"/>
    </source>
</evidence>
<evidence type="ECO:0000256" key="6">
    <source>
        <dbReference type="ARBA" id="ARBA00023136"/>
    </source>
</evidence>
<feature type="region of interest" description="Disordered" evidence="7">
    <location>
        <begin position="60"/>
        <end position="127"/>
    </location>
</feature>
<name>A0A7S3LET8_9STRA</name>
<reference evidence="9" key="1">
    <citation type="submission" date="2021-01" db="EMBL/GenBank/DDBJ databases">
        <authorList>
            <person name="Corre E."/>
            <person name="Pelletier E."/>
            <person name="Niang G."/>
            <person name="Scheremetjew M."/>
            <person name="Finn R."/>
            <person name="Kale V."/>
            <person name="Holt S."/>
            <person name="Cochrane G."/>
            <person name="Meng A."/>
            <person name="Brown T."/>
            <person name="Cohen L."/>
        </authorList>
    </citation>
    <scope>NUCLEOTIDE SEQUENCE</scope>
    <source>
        <strain evidence="9">CCMP127</strain>
    </source>
</reference>
<dbReference type="EMBL" id="HBIM01024239">
    <property type="protein sequence ID" value="CAE0421313.1"/>
    <property type="molecule type" value="Transcribed_RNA"/>
</dbReference>
<gene>
    <name evidence="9" type="ORF">ACOF00016_LOCUS17955</name>
</gene>
<evidence type="ECO:0000256" key="7">
    <source>
        <dbReference type="SAM" id="MobiDB-lite"/>
    </source>
</evidence>
<organism evidence="9">
    <name type="scientific">Amphora coffeiformis</name>
    <dbReference type="NCBI Taxonomy" id="265554"/>
    <lineage>
        <taxon>Eukaryota</taxon>
        <taxon>Sar</taxon>
        <taxon>Stramenopiles</taxon>
        <taxon>Ochrophyta</taxon>
        <taxon>Bacillariophyta</taxon>
        <taxon>Bacillariophyceae</taxon>
        <taxon>Bacillariophycidae</taxon>
        <taxon>Thalassiophysales</taxon>
        <taxon>Catenulaceae</taxon>
        <taxon>Amphora</taxon>
    </lineage>
</organism>
<dbReference type="InterPro" id="IPR039544">
    <property type="entry name" value="Tim44-like"/>
</dbReference>
<dbReference type="GO" id="GO:0051087">
    <property type="term" value="F:protein-folding chaperone binding"/>
    <property type="evidence" value="ECO:0007669"/>
    <property type="project" value="TreeGrafter"/>
</dbReference>
<dbReference type="PANTHER" id="PTHR10721:SF1">
    <property type="entry name" value="MITOCHONDRIAL IMPORT INNER MEMBRANE TRANSLOCASE SUBUNIT TIM44"/>
    <property type="match status" value="1"/>
</dbReference>
<dbReference type="InterPro" id="IPR032710">
    <property type="entry name" value="NTF2-like_dom_sf"/>
</dbReference>
<dbReference type="PANTHER" id="PTHR10721">
    <property type="entry name" value="MITOCHONDRIAL IMPORT INNER MEMBRANE TRANSLOCASE SUBUNIT TIM44"/>
    <property type="match status" value="1"/>
</dbReference>
<dbReference type="GO" id="GO:0005743">
    <property type="term" value="C:mitochondrial inner membrane"/>
    <property type="evidence" value="ECO:0007669"/>
    <property type="project" value="UniProtKB-SubCell"/>
</dbReference>
<dbReference type="InterPro" id="IPR007379">
    <property type="entry name" value="Tim44-like_dom"/>
</dbReference>
<proteinExistence type="inferred from homology"/>
<dbReference type="SMART" id="SM00978">
    <property type="entry name" value="Tim44"/>
    <property type="match status" value="1"/>
</dbReference>
<evidence type="ECO:0000256" key="1">
    <source>
        <dbReference type="ARBA" id="ARBA00004273"/>
    </source>
</evidence>
<dbReference type="SUPFAM" id="SSF54427">
    <property type="entry name" value="NTF2-like"/>
    <property type="match status" value="1"/>
</dbReference>
<dbReference type="GO" id="GO:0030150">
    <property type="term" value="P:protein import into mitochondrial matrix"/>
    <property type="evidence" value="ECO:0007669"/>
    <property type="project" value="TreeGrafter"/>
</dbReference>
<keyword evidence="6" id="KW-0472">Membrane</keyword>
<comment type="similarity">
    <text evidence="2">Belongs to the Tim44 family.</text>
</comment>
<accession>A0A7S3LET8</accession>
<evidence type="ECO:0000313" key="9">
    <source>
        <dbReference type="EMBL" id="CAE0421313.1"/>
    </source>
</evidence>
<feature type="compositionally biased region" description="Basic and acidic residues" evidence="7">
    <location>
        <begin position="65"/>
        <end position="113"/>
    </location>
</feature>
<dbReference type="Gene3D" id="3.10.450.240">
    <property type="match status" value="1"/>
</dbReference>
<protein>
    <recommendedName>
        <fullName evidence="8">Tim44-like domain-containing protein</fullName>
    </recommendedName>
</protein>
<keyword evidence="5" id="KW-0496">Mitochondrion</keyword>
<feature type="domain" description="Tim44-like" evidence="8">
    <location>
        <begin position="271"/>
        <end position="423"/>
    </location>
</feature>
<dbReference type="Pfam" id="PF04280">
    <property type="entry name" value="Tim44"/>
    <property type="match status" value="1"/>
</dbReference>
<evidence type="ECO:0000256" key="5">
    <source>
        <dbReference type="ARBA" id="ARBA00023128"/>
    </source>
</evidence>
<evidence type="ECO:0000256" key="3">
    <source>
        <dbReference type="ARBA" id="ARBA00022792"/>
    </source>
</evidence>
<evidence type="ECO:0000256" key="2">
    <source>
        <dbReference type="ARBA" id="ARBA00009597"/>
    </source>
</evidence>
<keyword evidence="4" id="KW-0809">Transit peptide</keyword>
<sequence>MLTSRHVLRLSARRVLLSAGTGTVNPARTLLVATPSTIRTIPRLAEVAFSCGSRRTLATEVKTAAPKEEQEKESKDKEKVEGEKDTKATAEKGVGVEEETKSSLKDAVNRIKGEGGSSPSSGNERNSDAAIDDLFRRAADYWARFQEEVGTAWKELISSSDRKSINKKITPVATADGDKPYTGPVDILVIDPSEHLTAWERMQRRLQEAPIIQDVLHRTEEFYEKSGARKVKERVDEVREDAREAWETSQNPWVYRVSSVYDTLTAETPESIAVKELRQLDPDFTLEDWRQDVVEHTLPMLMQWFLEGRINQLKDWFSEGVFKRIAAEVTARKQEGVEIDTHVLGIMNSEILAVEPDEVNKGSPIIILHFMVQQINCVRKKIDGSIVEGSEDDIKANSYVAAFQREYHEELGELQWKIVDFRFNGAIAYL</sequence>